<dbReference type="GO" id="GO:0005886">
    <property type="term" value="C:plasma membrane"/>
    <property type="evidence" value="ECO:0007669"/>
    <property type="project" value="TreeGrafter"/>
</dbReference>
<keyword evidence="4" id="KW-0732">Signal</keyword>
<dbReference type="InterPro" id="IPR051648">
    <property type="entry name" value="CWI-Assembly_Regulator"/>
</dbReference>
<feature type="non-terminal residue" evidence="6">
    <location>
        <position position="347"/>
    </location>
</feature>
<gene>
    <name evidence="6" type="ORF">L207DRAFT_409123</name>
</gene>
<dbReference type="EMBL" id="KZ613975">
    <property type="protein sequence ID" value="PMD29371.1"/>
    <property type="molecule type" value="Genomic_DNA"/>
</dbReference>
<dbReference type="PANTHER" id="PTHR31018:SF3">
    <property type="entry name" value="RECEPTOR PROTEIN-TYROSINE KINASE"/>
    <property type="match status" value="1"/>
</dbReference>
<reference evidence="6 7" key="1">
    <citation type="submission" date="2016-04" db="EMBL/GenBank/DDBJ databases">
        <title>A degradative enzymes factory behind the ericoid mycorrhizal symbiosis.</title>
        <authorList>
            <consortium name="DOE Joint Genome Institute"/>
            <person name="Martino E."/>
            <person name="Morin E."/>
            <person name="Grelet G."/>
            <person name="Kuo A."/>
            <person name="Kohler A."/>
            <person name="Daghino S."/>
            <person name="Barry K."/>
            <person name="Choi C."/>
            <person name="Cichocki N."/>
            <person name="Clum A."/>
            <person name="Copeland A."/>
            <person name="Hainaut M."/>
            <person name="Haridas S."/>
            <person name="Labutti K."/>
            <person name="Lindquist E."/>
            <person name="Lipzen A."/>
            <person name="Khouja H.-R."/>
            <person name="Murat C."/>
            <person name="Ohm R."/>
            <person name="Olson A."/>
            <person name="Spatafora J."/>
            <person name="Veneault-Fourrey C."/>
            <person name="Henrissat B."/>
            <person name="Grigoriev I."/>
            <person name="Martin F."/>
            <person name="Perotto S."/>
        </authorList>
    </citation>
    <scope>NUCLEOTIDE SEQUENCE [LARGE SCALE GENOMIC DNA]</scope>
    <source>
        <strain evidence="6 7">F</strain>
    </source>
</reference>
<evidence type="ECO:0000256" key="3">
    <source>
        <dbReference type="ARBA" id="ARBA00022525"/>
    </source>
</evidence>
<dbReference type="AlphaFoldDB" id="A0A2J6QSX7"/>
<dbReference type="Gene3D" id="3.80.20.20">
    <property type="entry name" value="Receptor L-domain"/>
    <property type="match status" value="1"/>
</dbReference>
<name>A0A2J6QSX7_HYAVF</name>
<dbReference type="Proteomes" id="UP000235786">
    <property type="component" value="Unassembled WGS sequence"/>
</dbReference>
<feature type="non-terminal residue" evidence="6">
    <location>
        <position position="1"/>
    </location>
</feature>
<sequence>SSAQAPSPCTQATVTIGSQADAAAFTSCATISGTVLISPSATGEITLNGPQQITGDFDVSNAMALTYLGSPSLTTIGGTFTLQDLPLLSAIDFISLANVGAVLGANLPAASGTLSFPGAGSRGFQTKSFTLFGTALVGLDFSLGGTATVNITNNPGLSLASINMTSITSSLTIASNNFASSFSFPGLVWAANITASDLYEFSVPDLAVVNGSFGLYGNTFPSFSAPKLTSVGSVTTGQGALSISNNTNLTGLSMPLLSSVGGTLEVEGSGMLQAISFPALADAGKIILIGNFSTPSLGSLSSVKNGFDLESNSTSVDCLAFQKAAWAGLIQGPFVCKSGNSSTGSGT</sequence>
<keyword evidence="5" id="KW-0325">Glycoprotein</keyword>
<evidence type="ECO:0000256" key="1">
    <source>
        <dbReference type="ARBA" id="ARBA00004191"/>
    </source>
</evidence>
<keyword evidence="2" id="KW-0134">Cell wall</keyword>
<keyword evidence="7" id="KW-1185">Reference proteome</keyword>
<dbReference type="SUPFAM" id="SSF52058">
    <property type="entry name" value="L domain-like"/>
    <property type="match status" value="2"/>
</dbReference>
<evidence type="ECO:0000256" key="5">
    <source>
        <dbReference type="ARBA" id="ARBA00023180"/>
    </source>
</evidence>
<dbReference type="GO" id="GO:0009986">
    <property type="term" value="C:cell surface"/>
    <property type="evidence" value="ECO:0007669"/>
    <property type="project" value="TreeGrafter"/>
</dbReference>
<evidence type="ECO:0008006" key="8">
    <source>
        <dbReference type="Google" id="ProtNLM"/>
    </source>
</evidence>
<evidence type="ECO:0000313" key="7">
    <source>
        <dbReference type="Proteomes" id="UP000235786"/>
    </source>
</evidence>
<dbReference type="InterPro" id="IPR036941">
    <property type="entry name" value="Rcpt_L-dom_sf"/>
</dbReference>
<dbReference type="GO" id="GO:0009277">
    <property type="term" value="C:fungal-type cell wall"/>
    <property type="evidence" value="ECO:0007669"/>
    <property type="project" value="TreeGrafter"/>
</dbReference>
<keyword evidence="3" id="KW-0964">Secreted</keyword>
<accession>A0A2J6QSX7</accession>
<evidence type="ECO:0000256" key="4">
    <source>
        <dbReference type="ARBA" id="ARBA00022729"/>
    </source>
</evidence>
<comment type="subcellular location">
    <subcellularLocation>
        <location evidence="1">Secreted</location>
        <location evidence="1">Cell wall</location>
    </subcellularLocation>
</comment>
<dbReference type="STRING" id="1149755.A0A2J6QSX7"/>
<evidence type="ECO:0000313" key="6">
    <source>
        <dbReference type="EMBL" id="PMD29371.1"/>
    </source>
</evidence>
<dbReference type="GO" id="GO:0031505">
    <property type="term" value="P:fungal-type cell wall organization"/>
    <property type="evidence" value="ECO:0007669"/>
    <property type="project" value="TreeGrafter"/>
</dbReference>
<dbReference type="OrthoDB" id="3542863at2759"/>
<protein>
    <recommendedName>
        <fullName evidence="8">GPI-anchored cell wall organization protein Ecm33</fullName>
    </recommendedName>
</protein>
<organism evidence="6 7">
    <name type="scientific">Hyaloscypha variabilis (strain UAMH 11265 / GT02V1 / F)</name>
    <name type="common">Meliniomyces variabilis</name>
    <dbReference type="NCBI Taxonomy" id="1149755"/>
    <lineage>
        <taxon>Eukaryota</taxon>
        <taxon>Fungi</taxon>
        <taxon>Dikarya</taxon>
        <taxon>Ascomycota</taxon>
        <taxon>Pezizomycotina</taxon>
        <taxon>Leotiomycetes</taxon>
        <taxon>Helotiales</taxon>
        <taxon>Hyaloscyphaceae</taxon>
        <taxon>Hyaloscypha</taxon>
        <taxon>Hyaloscypha variabilis</taxon>
    </lineage>
</organism>
<proteinExistence type="predicted"/>
<evidence type="ECO:0000256" key="2">
    <source>
        <dbReference type="ARBA" id="ARBA00022512"/>
    </source>
</evidence>
<dbReference type="PANTHER" id="PTHR31018">
    <property type="entry name" value="SPORULATION-SPECIFIC PROTEIN-RELATED"/>
    <property type="match status" value="1"/>
</dbReference>